<feature type="compositionally biased region" description="Polar residues" evidence="1">
    <location>
        <begin position="104"/>
        <end position="122"/>
    </location>
</feature>
<evidence type="ECO:0000313" key="3">
    <source>
        <dbReference type="Proteomes" id="UP000198403"/>
    </source>
</evidence>
<feature type="compositionally biased region" description="Polar residues" evidence="1">
    <location>
        <begin position="21"/>
        <end position="32"/>
    </location>
</feature>
<keyword evidence="3" id="KW-1185">Reference proteome</keyword>
<organism evidence="2 3">
    <name type="scientific">Blastococcus mobilis</name>
    <dbReference type="NCBI Taxonomy" id="1938746"/>
    <lineage>
        <taxon>Bacteria</taxon>
        <taxon>Bacillati</taxon>
        <taxon>Actinomycetota</taxon>
        <taxon>Actinomycetes</taxon>
        <taxon>Geodermatophilales</taxon>
        <taxon>Geodermatophilaceae</taxon>
        <taxon>Blastococcus</taxon>
    </lineage>
</organism>
<dbReference type="AlphaFoldDB" id="A0A239A9E6"/>
<accession>A0A239A9E6</accession>
<name>A0A239A9E6_9ACTN</name>
<feature type="compositionally biased region" description="Basic and acidic residues" evidence="1">
    <location>
        <begin position="164"/>
        <end position="179"/>
    </location>
</feature>
<protein>
    <submittedName>
        <fullName evidence="2">Uncharacterized protein</fullName>
    </submittedName>
</protein>
<gene>
    <name evidence="2" type="ORF">SAMN06272737_14015</name>
</gene>
<dbReference type="Proteomes" id="UP000198403">
    <property type="component" value="Unassembled WGS sequence"/>
</dbReference>
<dbReference type="EMBL" id="FZNO01000040">
    <property type="protein sequence ID" value="SNR92276.1"/>
    <property type="molecule type" value="Genomic_DNA"/>
</dbReference>
<reference evidence="2 3" key="1">
    <citation type="submission" date="2017-06" db="EMBL/GenBank/DDBJ databases">
        <authorList>
            <person name="Kim H.J."/>
            <person name="Triplett B.A."/>
        </authorList>
    </citation>
    <scope>NUCLEOTIDE SEQUENCE [LARGE SCALE GENOMIC DNA]</scope>
    <source>
        <strain evidence="2 3">DSM 44272</strain>
    </source>
</reference>
<proteinExistence type="predicted"/>
<sequence length="285" mass="30182">MAHARRPPLRHKVGRRPTWSACWTGSRPSTRTSGWSGCAPRSSSSGRPPPSSGGSSPGHSSPAVCSVRAGYRSSRGRGDSGSRRCTPATSPRRTGWPSWETGAAPTTSPLIRSSTPSPSATCSGRGCSRFRDPSCASDSPPHGDCTSSPSSRDCSTSRSSCHFSTHEDPHRTRLVADRGRTRRTARGPGGDGGRGRRADSTAHARLAGAPAPRGVDGHRRAVDLIPPARPGAPGIARRVRVGTPGTRGRRLHLVDRPTARWTLHDLPSTFGVRGATRYIRTRLAA</sequence>
<feature type="region of interest" description="Disordered" evidence="1">
    <location>
        <begin position="1"/>
        <end position="201"/>
    </location>
</feature>
<evidence type="ECO:0000313" key="2">
    <source>
        <dbReference type="EMBL" id="SNR92276.1"/>
    </source>
</evidence>
<feature type="compositionally biased region" description="Low complexity" evidence="1">
    <location>
        <begin position="144"/>
        <end position="160"/>
    </location>
</feature>
<evidence type="ECO:0000256" key="1">
    <source>
        <dbReference type="SAM" id="MobiDB-lite"/>
    </source>
</evidence>
<feature type="compositionally biased region" description="Basic residues" evidence="1">
    <location>
        <begin position="1"/>
        <end position="15"/>
    </location>
</feature>
<feature type="compositionally biased region" description="Low complexity" evidence="1">
    <location>
        <begin position="33"/>
        <end position="73"/>
    </location>
</feature>